<keyword evidence="2" id="KW-0472">Membrane</keyword>
<name>A0ABQ0LY66_MYCCL</name>
<evidence type="ECO:0000313" key="4">
    <source>
        <dbReference type="Proteomes" id="UP000815677"/>
    </source>
</evidence>
<reference evidence="3" key="1">
    <citation type="submission" date="2014-09" db="EMBL/GenBank/DDBJ databases">
        <title>Genome sequence of the luminous mushroom Mycena chlorophos for searching fungal bioluminescence genes.</title>
        <authorList>
            <person name="Tanaka Y."/>
            <person name="Kasuga D."/>
            <person name="Oba Y."/>
            <person name="Hase S."/>
            <person name="Sato K."/>
            <person name="Oba Y."/>
            <person name="Sakakibara Y."/>
        </authorList>
    </citation>
    <scope>NUCLEOTIDE SEQUENCE</scope>
</reference>
<gene>
    <name evidence="3" type="ORF">MCHLO_12708</name>
</gene>
<dbReference type="Proteomes" id="UP000815677">
    <property type="component" value="Unassembled WGS sequence"/>
</dbReference>
<feature type="transmembrane region" description="Helical" evidence="2">
    <location>
        <begin position="136"/>
        <end position="157"/>
    </location>
</feature>
<feature type="region of interest" description="Disordered" evidence="1">
    <location>
        <begin position="277"/>
        <end position="296"/>
    </location>
</feature>
<proteinExistence type="predicted"/>
<dbReference type="EMBL" id="DF849197">
    <property type="protein sequence ID" value="GAT55997.1"/>
    <property type="molecule type" value="Genomic_DNA"/>
</dbReference>
<keyword evidence="4" id="KW-1185">Reference proteome</keyword>
<protein>
    <submittedName>
        <fullName evidence="3">Uncharacterized protein</fullName>
    </submittedName>
</protein>
<accession>A0ABQ0LY66</accession>
<evidence type="ECO:0000256" key="1">
    <source>
        <dbReference type="SAM" id="MobiDB-lite"/>
    </source>
</evidence>
<feature type="compositionally biased region" description="Basic and acidic residues" evidence="1">
    <location>
        <begin position="277"/>
        <end position="289"/>
    </location>
</feature>
<evidence type="ECO:0000256" key="2">
    <source>
        <dbReference type="SAM" id="Phobius"/>
    </source>
</evidence>
<feature type="transmembrane region" description="Helical" evidence="2">
    <location>
        <begin position="64"/>
        <end position="84"/>
    </location>
</feature>
<organism evidence="3 4">
    <name type="scientific">Mycena chlorophos</name>
    <name type="common">Agaric fungus</name>
    <name type="synonym">Agaricus chlorophos</name>
    <dbReference type="NCBI Taxonomy" id="658473"/>
    <lineage>
        <taxon>Eukaryota</taxon>
        <taxon>Fungi</taxon>
        <taxon>Dikarya</taxon>
        <taxon>Basidiomycota</taxon>
        <taxon>Agaricomycotina</taxon>
        <taxon>Agaricomycetes</taxon>
        <taxon>Agaricomycetidae</taxon>
        <taxon>Agaricales</taxon>
        <taxon>Marasmiineae</taxon>
        <taxon>Mycenaceae</taxon>
        <taxon>Mycena</taxon>
    </lineage>
</organism>
<keyword evidence="2" id="KW-0812">Transmembrane</keyword>
<evidence type="ECO:0000313" key="3">
    <source>
        <dbReference type="EMBL" id="GAT55997.1"/>
    </source>
</evidence>
<keyword evidence="2" id="KW-1133">Transmembrane helix</keyword>
<sequence>MSPYTPNEPPEVLEYERTFVAGDVIAGTGYGAQLVLYIICARGGPWTFFLNSQTLAVNVMFDSMYFLLTFLSDLIVLWRCYVIWSASGSRLVALAVSLFPGMLIFSTFGLGSAWTFYSTQPASSFYSELPRHVGTAYFAISLGSNIIMTILIAGRLVSYRRNVIQMALPEDMTQQYISLATITIESAAIYSVFALISLITYAINDPTNQIWLAVASSFQQISNLLIIYRLAEGSAWQQDTLNSARSRNTTIHFKTSGGAETDDGTLGVRLEPIGSMKESRELRDHKQESEITEVQV</sequence>
<feature type="transmembrane region" description="Helical" evidence="2">
    <location>
        <begin position="91"/>
        <end position="116"/>
    </location>
</feature>
<feature type="transmembrane region" description="Helical" evidence="2">
    <location>
        <begin position="177"/>
        <end position="203"/>
    </location>
</feature>